<keyword evidence="1" id="KW-0812">Transmembrane</keyword>
<dbReference type="AlphaFoldDB" id="A0A1X4JLJ2"/>
<evidence type="ECO:0000256" key="1">
    <source>
        <dbReference type="SAM" id="Phobius"/>
    </source>
</evidence>
<keyword evidence="1" id="KW-0472">Membrane</keyword>
<gene>
    <name evidence="2" type="ORF">B9D04_06010</name>
</gene>
<evidence type="ECO:0000313" key="2">
    <source>
        <dbReference type="EMBL" id="OSP89475.1"/>
    </source>
</evidence>
<evidence type="ECO:0000313" key="3">
    <source>
        <dbReference type="Proteomes" id="UP000193588"/>
    </source>
</evidence>
<feature type="transmembrane region" description="Helical" evidence="1">
    <location>
        <begin position="68"/>
        <end position="89"/>
    </location>
</feature>
<proteinExistence type="predicted"/>
<keyword evidence="1" id="KW-1133">Transmembrane helix</keyword>
<dbReference type="Proteomes" id="UP000193588">
    <property type="component" value="Unassembled WGS sequence"/>
</dbReference>
<comment type="caution">
    <text evidence="2">The sequence shown here is derived from an EMBL/GenBank/DDBJ whole genome shotgun (WGS) entry which is preliminary data.</text>
</comment>
<sequence>MVVLYIILSWIGAVVIHECGHCIVAWLLKINIARLGLFGFVIDHQKKIRFEGSGLGSFVVFRNAKPTVLNLGILYAGGAVANVLVVMFLPSKAGLGVETFTLMNGVIAAVTLLPLNNLATDGSMLLNLVMNPEETVLHYTVSYFLTNEYTEKFDALLPQVLSTLDGPLGKVQESHIIIYLSYLNYVCALKKGRLENEQKQLVNKVFNMVLSDKRMKSRYLSDYMVGEVMTQKLISGKNSVGDYKELHKLPILLKRRIAYLLDPEDTGKKADYYREITTTAQGESTLMINGELSYLAL</sequence>
<feature type="transmembrane region" description="Helical" evidence="1">
    <location>
        <begin position="95"/>
        <end position="115"/>
    </location>
</feature>
<name>A0A1X4JLJ2_9LACO</name>
<evidence type="ECO:0008006" key="4">
    <source>
        <dbReference type="Google" id="ProtNLM"/>
    </source>
</evidence>
<organism evidence="2 3">
    <name type="scientific">Weissella cibaria</name>
    <dbReference type="NCBI Taxonomy" id="137591"/>
    <lineage>
        <taxon>Bacteria</taxon>
        <taxon>Bacillati</taxon>
        <taxon>Bacillota</taxon>
        <taxon>Bacilli</taxon>
        <taxon>Lactobacillales</taxon>
        <taxon>Lactobacillaceae</taxon>
        <taxon>Weissella</taxon>
    </lineage>
</organism>
<dbReference type="EMBL" id="NDXJ01000008">
    <property type="protein sequence ID" value="OSP89475.1"/>
    <property type="molecule type" value="Genomic_DNA"/>
</dbReference>
<accession>A0A1X4JLJ2</accession>
<protein>
    <recommendedName>
        <fullName evidence="4">Peptidase M50 domain-containing protein</fullName>
    </recommendedName>
</protein>
<reference evidence="2 3" key="1">
    <citation type="submission" date="2017-04" db="EMBL/GenBank/DDBJ databases">
        <title>The genome sequence of Weissella cibaria isolated from wild Drosophila.</title>
        <authorList>
            <person name="Ricks N.J."/>
            <person name="Carroll C."/>
            <person name="Walters A."/>
            <person name="Newell P.D."/>
            <person name="Chaston J.M."/>
        </authorList>
    </citation>
    <scope>NUCLEOTIDE SEQUENCE [LARGE SCALE GENOMIC DNA]</scope>
    <source>
        <strain evidence="2 3">DmW_103</strain>
    </source>
</reference>
<feature type="transmembrane region" description="Helical" evidence="1">
    <location>
        <begin position="6"/>
        <end position="28"/>
    </location>
</feature>